<reference evidence="7 8" key="1">
    <citation type="submission" date="2019-08" db="EMBL/GenBank/DDBJ databases">
        <authorList>
            <person name="Peeters C."/>
        </authorList>
    </citation>
    <scope>NUCLEOTIDE SEQUENCE [LARGE SCALE GENOMIC DNA]</scope>
    <source>
        <strain evidence="7 8">LMG 31106</strain>
    </source>
</reference>
<dbReference type="PANTHER" id="PTHR43133:SF62">
    <property type="entry name" value="RNA POLYMERASE SIGMA FACTOR SIGZ"/>
    <property type="match status" value="1"/>
</dbReference>
<evidence type="ECO:0000259" key="5">
    <source>
        <dbReference type="Pfam" id="PF04542"/>
    </source>
</evidence>
<dbReference type="AlphaFoldDB" id="A0A5E4VDY5"/>
<protein>
    <submittedName>
        <fullName evidence="7">ECF RNA polymerase sigma factor SigK</fullName>
    </submittedName>
</protein>
<comment type="similarity">
    <text evidence="1">Belongs to the sigma-70 factor family. ECF subfamily.</text>
</comment>
<dbReference type="InterPro" id="IPR036388">
    <property type="entry name" value="WH-like_DNA-bd_sf"/>
</dbReference>
<evidence type="ECO:0000313" key="8">
    <source>
        <dbReference type="Proteomes" id="UP000384354"/>
    </source>
</evidence>
<evidence type="ECO:0000256" key="4">
    <source>
        <dbReference type="ARBA" id="ARBA00023163"/>
    </source>
</evidence>
<dbReference type="Gene3D" id="1.10.1740.10">
    <property type="match status" value="1"/>
</dbReference>
<dbReference type="GO" id="GO:0003677">
    <property type="term" value="F:DNA binding"/>
    <property type="evidence" value="ECO:0007669"/>
    <property type="project" value="InterPro"/>
</dbReference>
<dbReference type="InterPro" id="IPR039425">
    <property type="entry name" value="RNA_pol_sigma-70-like"/>
</dbReference>
<dbReference type="EMBL" id="CABPSL010000008">
    <property type="protein sequence ID" value="VVE09794.1"/>
    <property type="molecule type" value="Genomic_DNA"/>
</dbReference>
<dbReference type="SUPFAM" id="SSF88659">
    <property type="entry name" value="Sigma3 and sigma4 domains of RNA polymerase sigma factors"/>
    <property type="match status" value="1"/>
</dbReference>
<dbReference type="InterPro" id="IPR007627">
    <property type="entry name" value="RNA_pol_sigma70_r2"/>
</dbReference>
<feature type="domain" description="RNA polymerase sigma-70 region 2" evidence="5">
    <location>
        <begin position="75"/>
        <end position="142"/>
    </location>
</feature>
<dbReference type="GO" id="GO:0006352">
    <property type="term" value="P:DNA-templated transcription initiation"/>
    <property type="evidence" value="ECO:0007669"/>
    <property type="project" value="InterPro"/>
</dbReference>
<evidence type="ECO:0000259" key="6">
    <source>
        <dbReference type="Pfam" id="PF08281"/>
    </source>
</evidence>
<accession>A0A5E4VDY5</accession>
<dbReference type="Proteomes" id="UP000384354">
    <property type="component" value="Unassembled WGS sequence"/>
</dbReference>
<evidence type="ECO:0000256" key="2">
    <source>
        <dbReference type="ARBA" id="ARBA00023015"/>
    </source>
</evidence>
<dbReference type="Pfam" id="PF04542">
    <property type="entry name" value="Sigma70_r2"/>
    <property type="match status" value="1"/>
</dbReference>
<dbReference type="Pfam" id="PF08281">
    <property type="entry name" value="Sigma70_r4_2"/>
    <property type="match status" value="1"/>
</dbReference>
<keyword evidence="2" id="KW-0805">Transcription regulation</keyword>
<dbReference type="InterPro" id="IPR013249">
    <property type="entry name" value="RNA_pol_sigma70_r4_t2"/>
</dbReference>
<sequence>MTTIDISQYACPTDSGVAGDASKNAPASASACSSAAGDSAGAVRVSARPSLGDCTDLTGLLTLAQLGDEDAFAQLYRHTSSVLFGVILRVIHHRAEAEDILQDVYMALWQRRLVFDAQRGDVLPWMSTIARNRAISYLRKRQPIPLDETLMSSSAADSAPPPELTERDREKQRLSMAMTALSAQQRQAITIAYFGGFTYTELARTLGVPEGTAKSWIRRGLAKLRDVLES</sequence>
<organism evidence="7 8">
    <name type="scientific">Pandoraea cepalis</name>
    <dbReference type="NCBI Taxonomy" id="2508294"/>
    <lineage>
        <taxon>Bacteria</taxon>
        <taxon>Pseudomonadati</taxon>
        <taxon>Pseudomonadota</taxon>
        <taxon>Betaproteobacteria</taxon>
        <taxon>Burkholderiales</taxon>
        <taxon>Burkholderiaceae</taxon>
        <taxon>Pandoraea</taxon>
    </lineage>
</organism>
<evidence type="ECO:0000313" key="7">
    <source>
        <dbReference type="EMBL" id="VVE09794.1"/>
    </source>
</evidence>
<evidence type="ECO:0000256" key="3">
    <source>
        <dbReference type="ARBA" id="ARBA00023082"/>
    </source>
</evidence>
<dbReference type="Gene3D" id="1.10.10.10">
    <property type="entry name" value="Winged helix-like DNA-binding domain superfamily/Winged helix DNA-binding domain"/>
    <property type="match status" value="1"/>
</dbReference>
<keyword evidence="4" id="KW-0804">Transcription</keyword>
<proteinExistence type="inferred from homology"/>
<dbReference type="InterPro" id="IPR013324">
    <property type="entry name" value="RNA_pol_sigma_r3/r4-like"/>
</dbReference>
<dbReference type="NCBIfam" id="TIGR02937">
    <property type="entry name" value="sigma70-ECF"/>
    <property type="match status" value="1"/>
</dbReference>
<keyword evidence="3" id="KW-0731">Sigma factor</keyword>
<evidence type="ECO:0000256" key="1">
    <source>
        <dbReference type="ARBA" id="ARBA00010641"/>
    </source>
</evidence>
<dbReference type="SUPFAM" id="SSF88946">
    <property type="entry name" value="Sigma2 domain of RNA polymerase sigma factors"/>
    <property type="match status" value="1"/>
</dbReference>
<name>A0A5E4VDY5_9BURK</name>
<dbReference type="CDD" id="cd06171">
    <property type="entry name" value="Sigma70_r4"/>
    <property type="match status" value="1"/>
</dbReference>
<dbReference type="InterPro" id="IPR013325">
    <property type="entry name" value="RNA_pol_sigma_r2"/>
</dbReference>
<dbReference type="InterPro" id="IPR014284">
    <property type="entry name" value="RNA_pol_sigma-70_dom"/>
</dbReference>
<dbReference type="OrthoDB" id="9784272at2"/>
<feature type="domain" description="RNA polymerase sigma factor 70 region 4 type 2" evidence="6">
    <location>
        <begin position="172"/>
        <end position="224"/>
    </location>
</feature>
<dbReference type="PANTHER" id="PTHR43133">
    <property type="entry name" value="RNA POLYMERASE ECF-TYPE SIGMA FACTO"/>
    <property type="match status" value="1"/>
</dbReference>
<gene>
    <name evidence="7" type="primary">sigK_1</name>
    <name evidence="7" type="ORF">PCE31106_02561</name>
</gene>
<dbReference type="GO" id="GO:0016987">
    <property type="term" value="F:sigma factor activity"/>
    <property type="evidence" value="ECO:0007669"/>
    <property type="project" value="UniProtKB-KW"/>
</dbReference>